<gene>
    <name evidence="2" type="ORF">DXC63_04930</name>
</gene>
<dbReference type="AlphaFoldDB" id="A0A396FT64"/>
<keyword evidence="2" id="KW-0418">Kinase</keyword>
<feature type="compositionally biased region" description="Basic residues" evidence="1">
    <location>
        <begin position="49"/>
        <end position="62"/>
    </location>
</feature>
<dbReference type="EMBL" id="QSRZ01000004">
    <property type="protein sequence ID" value="RGL50097.1"/>
    <property type="molecule type" value="Genomic_DNA"/>
</dbReference>
<feature type="region of interest" description="Disordered" evidence="1">
    <location>
        <begin position="43"/>
        <end position="70"/>
    </location>
</feature>
<protein>
    <submittedName>
        <fullName evidence="2">Phosphomethylpyrimidine kinase</fullName>
    </submittedName>
</protein>
<name>A0A396FT64_BIFLN</name>
<dbReference type="Proteomes" id="UP000261288">
    <property type="component" value="Unassembled WGS sequence"/>
</dbReference>
<reference evidence="2 3" key="1">
    <citation type="submission" date="2018-08" db="EMBL/GenBank/DDBJ databases">
        <title>A genome reference for cultivated species of the human gut microbiota.</title>
        <authorList>
            <person name="Zou Y."/>
            <person name="Xue W."/>
            <person name="Luo G."/>
        </authorList>
    </citation>
    <scope>NUCLEOTIDE SEQUENCE [LARGE SCALE GENOMIC DNA]</scope>
    <source>
        <strain evidence="2 3">TF06-45A</strain>
    </source>
</reference>
<evidence type="ECO:0000313" key="3">
    <source>
        <dbReference type="Proteomes" id="UP000261288"/>
    </source>
</evidence>
<comment type="caution">
    <text evidence="2">The sequence shown here is derived from an EMBL/GenBank/DDBJ whole genome shotgun (WGS) entry which is preliminary data.</text>
</comment>
<evidence type="ECO:0000256" key="1">
    <source>
        <dbReference type="SAM" id="MobiDB-lite"/>
    </source>
</evidence>
<accession>A0A396FT64</accession>
<sequence>MVCPLGITPKYAVSSGDAHQDAVTAQYIVISYASSRTFHESIAISKPSPSHHRSGKTSRKTAPKNIMGPT</sequence>
<evidence type="ECO:0000313" key="2">
    <source>
        <dbReference type="EMBL" id="RGL50097.1"/>
    </source>
</evidence>
<organism evidence="2 3">
    <name type="scientific">Bifidobacterium longum</name>
    <dbReference type="NCBI Taxonomy" id="216816"/>
    <lineage>
        <taxon>Bacteria</taxon>
        <taxon>Bacillati</taxon>
        <taxon>Actinomycetota</taxon>
        <taxon>Actinomycetes</taxon>
        <taxon>Bifidobacteriales</taxon>
        <taxon>Bifidobacteriaceae</taxon>
        <taxon>Bifidobacterium</taxon>
    </lineage>
</organism>
<proteinExistence type="predicted"/>
<keyword evidence="2" id="KW-0808">Transferase</keyword>
<dbReference type="GO" id="GO:0016301">
    <property type="term" value="F:kinase activity"/>
    <property type="evidence" value="ECO:0007669"/>
    <property type="project" value="UniProtKB-KW"/>
</dbReference>